<dbReference type="SUPFAM" id="SSF103481">
    <property type="entry name" value="Multidrug resistance efflux transporter EmrE"/>
    <property type="match status" value="1"/>
</dbReference>
<feature type="transmembrane region" description="Helical" evidence="8">
    <location>
        <begin position="144"/>
        <end position="164"/>
    </location>
</feature>
<dbReference type="PANTHER" id="PTHR31326">
    <property type="entry name" value="PROTEIN CLT2, CHLOROPLASTIC"/>
    <property type="match status" value="1"/>
</dbReference>
<evidence type="ECO:0000256" key="5">
    <source>
        <dbReference type="ARBA" id="ARBA00022989"/>
    </source>
</evidence>
<comment type="subcellular location">
    <subcellularLocation>
        <location evidence="1">Membrane</location>
        <topology evidence="1">Multi-pass membrane protein</topology>
    </subcellularLocation>
</comment>
<sequence>MATSSAAASFSSLLSRSPTSLRRCDTNSSSFSVSFPGSGARLARLSVLLPNPPPLTTTTTPLQSSPFSGRVRTLLESPTPRFRDFAVRSCSNGSPEDGGGGRGKEGEGSGTTGGMIMASSAATIGLAVANRVLYKLALVPMKDYPFFLAQFTTFGYVVIYSSILHVRYRAGIVTDDMLALPKSRYVAIGAFEAVGTLIGMYAAANLPGPSIPLLHQTFLVWQLAFSSIFLGRRYSYGQMAGCLLVALGVVMAVSSGSNEESMLSGSEYMWAGVMILSSALHSGAMILKEFVFLDASEKLKGKSLDIFVVNTLGSGFQALFVLLFLPLMSNFKGIPLAQLPLYLKSGTGCFLNLWSDSPGKFLNCTGAPLLPMLYIAANLTFNMSMLNLMKLSSAVVSSLATTLAVPLSIYVLSLPLPYLPEGSTLSPYFLFGSATLVSGLVLYNLAPAQKQTSE</sequence>
<dbReference type="InterPro" id="IPR013936">
    <property type="entry name" value="CRT-like"/>
</dbReference>
<keyword evidence="3" id="KW-0813">Transport</keyword>
<evidence type="ECO:0000256" key="3">
    <source>
        <dbReference type="ARBA" id="ARBA00022448"/>
    </source>
</evidence>
<keyword evidence="5 8" id="KW-1133">Transmembrane helix</keyword>
<gene>
    <name evidence="9" type="ORF">LITE_LOCUS36005</name>
</gene>
<feature type="region of interest" description="Disordered" evidence="7">
    <location>
        <begin position="86"/>
        <end position="112"/>
    </location>
</feature>
<reference evidence="9" key="1">
    <citation type="submission" date="2022-08" db="EMBL/GenBank/DDBJ databases">
        <authorList>
            <person name="Gutierrez-Valencia J."/>
        </authorList>
    </citation>
    <scope>NUCLEOTIDE SEQUENCE</scope>
</reference>
<evidence type="ECO:0000256" key="8">
    <source>
        <dbReference type="SAM" id="Phobius"/>
    </source>
</evidence>
<evidence type="ECO:0000256" key="4">
    <source>
        <dbReference type="ARBA" id="ARBA00022692"/>
    </source>
</evidence>
<evidence type="ECO:0000256" key="1">
    <source>
        <dbReference type="ARBA" id="ARBA00004141"/>
    </source>
</evidence>
<evidence type="ECO:0000256" key="6">
    <source>
        <dbReference type="ARBA" id="ARBA00023136"/>
    </source>
</evidence>
<evidence type="ECO:0000256" key="2">
    <source>
        <dbReference type="ARBA" id="ARBA00006690"/>
    </source>
</evidence>
<dbReference type="EMBL" id="CAMGYJ010000008">
    <property type="protein sequence ID" value="CAI0464024.1"/>
    <property type="molecule type" value="Genomic_DNA"/>
</dbReference>
<comment type="caution">
    <text evidence="9">The sequence shown here is derived from an EMBL/GenBank/DDBJ whole genome shotgun (WGS) entry which is preliminary data.</text>
</comment>
<feature type="transmembrane region" description="Helical" evidence="8">
    <location>
        <begin position="268"/>
        <end position="287"/>
    </location>
</feature>
<organism evidence="9 10">
    <name type="scientific">Linum tenue</name>
    <dbReference type="NCBI Taxonomy" id="586396"/>
    <lineage>
        <taxon>Eukaryota</taxon>
        <taxon>Viridiplantae</taxon>
        <taxon>Streptophyta</taxon>
        <taxon>Embryophyta</taxon>
        <taxon>Tracheophyta</taxon>
        <taxon>Spermatophyta</taxon>
        <taxon>Magnoliopsida</taxon>
        <taxon>eudicotyledons</taxon>
        <taxon>Gunneridae</taxon>
        <taxon>Pentapetalae</taxon>
        <taxon>rosids</taxon>
        <taxon>fabids</taxon>
        <taxon>Malpighiales</taxon>
        <taxon>Linaceae</taxon>
        <taxon>Linum</taxon>
    </lineage>
</organism>
<evidence type="ECO:0000313" key="9">
    <source>
        <dbReference type="EMBL" id="CAI0464024.1"/>
    </source>
</evidence>
<dbReference type="GO" id="GO:0016020">
    <property type="term" value="C:membrane"/>
    <property type="evidence" value="ECO:0007669"/>
    <property type="project" value="UniProtKB-SubCell"/>
</dbReference>
<proteinExistence type="inferred from homology"/>
<dbReference type="PANTHER" id="PTHR31326:SF1">
    <property type="entry name" value="PROTEIN CLT2, CHLOROPLASTIC"/>
    <property type="match status" value="1"/>
</dbReference>
<evidence type="ECO:0000256" key="7">
    <source>
        <dbReference type="SAM" id="MobiDB-lite"/>
    </source>
</evidence>
<feature type="transmembrane region" description="Helical" evidence="8">
    <location>
        <begin position="425"/>
        <end position="446"/>
    </location>
</feature>
<protein>
    <submittedName>
        <fullName evidence="9">Uncharacterized protein</fullName>
    </submittedName>
</protein>
<dbReference type="Pfam" id="PF08627">
    <property type="entry name" value="CRT-like"/>
    <property type="match status" value="1"/>
</dbReference>
<dbReference type="Proteomes" id="UP001154282">
    <property type="component" value="Unassembled WGS sequence"/>
</dbReference>
<keyword evidence="10" id="KW-1185">Reference proteome</keyword>
<keyword evidence="4 8" id="KW-0812">Transmembrane</keyword>
<name>A0AAV0NZ73_9ROSI</name>
<dbReference type="InterPro" id="IPR037185">
    <property type="entry name" value="EmrE-like"/>
</dbReference>
<feature type="transmembrane region" description="Helical" evidence="8">
    <location>
        <begin position="360"/>
        <end position="381"/>
    </location>
</feature>
<feature type="transmembrane region" description="Helical" evidence="8">
    <location>
        <begin position="237"/>
        <end position="256"/>
    </location>
</feature>
<feature type="region of interest" description="Disordered" evidence="7">
    <location>
        <begin position="50"/>
        <end position="69"/>
    </location>
</feature>
<feature type="transmembrane region" description="Helical" evidence="8">
    <location>
        <begin position="185"/>
        <end position="204"/>
    </location>
</feature>
<keyword evidence="6 8" id="KW-0472">Membrane</keyword>
<dbReference type="AlphaFoldDB" id="A0AAV0NZ73"/>
<feature type="transmembrane region" description="Helical" evidence="8">
    <location>
        <begin position="210"/>
        <end position="230"/>
    </location>
</feature>
<feature type="transmembrane region" description="Helical" evidence="8">
    <location>
        <begin position="307"/>
        <end position="328"/>
    </location>
</feature>
<comment type="similarity">
    <text evidence="2">Belongs to the CRT-like transporter family.</text>
</comment>
<accession>A0AAV0NZ73</accession>
<evidence type="ECO:0000313" key="10">
    <source>
        <dbReference type="Proteomes" id="UP001154282"/>
    </source>
</evidence>
<feature type="transmembrane region" description="Helical" evidence="8">
    <location>
        <begin position="393"/>
        <end position="413"/>
    </location>
</feature>